<protein>
    <submittedName>
        <fullName evidence="3">N-acetyltransferase</fullName>
    </submittedName>
</protein>
<dbReference type="PROSITE" id="PS51186">
    <property type="entry name" value="GNAT"/>
    <property type="match status" value="1"/>
</dbReference>
<dbReference type="GO" id="GO:0016747">
    <property type="term" value="F:acyltransferase activity, transferring groups other than amino-acyl groups"/>
    <property type="evidence" value="ECO:0007669"/>
    <property type="project" value="InterPro"/>
</dbReference>
<evidence type="ECO:0000313" key="3">
    <source>
        <dbReference type="EMBL" id="PXY89608.1"/>
    </source>
</evidence>
<dbReference type="CDD" id="cd04301">
    <property type="entry name" value="NAT_SF"/>
    <property type="match status" value="1"/>
</dbReference>
<dbReference type="EMBL" id="QGLK01000001">
    <property type="protein sequence ID" value="PXY89608.1"/>
    <property type="molecule type" value="Genomic_DNA"/>
</dbReference>
<dbReference type="OrthoDB" id="6711752at2"/>
<reference evidence="3 4" key="1">
    <citation type="submission" date="2018-05" db="EMBL/GenBank/DDBJ databases">
        <title>Reference genomes for bee gut microbiota database.</title>
        <authorList>
            <person name="Ellegaard K.M."/>
        </authorList>
    </citation>
    <scope>NUCLEOTIDE SEQUENCE [LARGE SCALE GENOMIC DNA]</scope>
    <source>
        <strain evidence="3 4">ESL0199</strain>
    </source>
</reference>
<feature type="region of interest" description="Disordered" evidence="1">
    <location>
        <begin position="1"/>
        <end position="42"/>
    </location>
</feature>
<evidence type="ECO:0000256" key="1">
    <source>
        <dbReference type="SAM" id="MobiDB-lite"/>
    </source>
</evidence>
<dbReference type="InterPro" id="IPR016181">
    <property type="entry name" value="Acyl_CoA_acyltransferase"/>
</dbReference>
<dbReference type="SUPFAM" id="SSF55729">
    <property type="entry name" value="Acyl-CoA N-acyltransferases (Nat)"/>
    <property type="match status" value="1"/>
</dbReference>
<organism evidence="3 4">
    <name type="scientific">Bifidobacterium asteroides</name>
    <dbReference type="NCBI Taxonomy" id="1684"/>
    <lineage>
        <taxon>Bacteria</taxon>
        <taxon>Bacillati</taxon>
        <taxon>Actinomycetota</taxon>
        <taxon>Actinomycetes</taxon>
        <taxon>Bifidobacteriales</taxon>
        <taxon>Bifidobacteriaceae</taxon>
        <taxon>Bifidobacterium</taxon>
    </lineage>
</organism>
<proteinExistence type="predicted"/>
<comment type="caution">
    <text evidence="3">The sequence shown here is derived from an EMBL/GenBank/DDBJ whole genome shotgun (WGS) entry which is preliminary data.</text>
</comment>
<evidence type="ECO:0000259" key="2">
    <source>
        <dbReference type="PROSITE" id="PS51186"/>
    </source>
</evidence>
<evidence type="ECO:0000313" key="4">
    <source>
        <dbReference type="Proteomes" id="UP000248128"/>
    </source>
</evidence>
<sequence>MNSRRSADGQRPSWGRARPNGAMRQMTTSSNHDQASRRKGSVAIRPMVWADMPDLVGTFDATWKVQEDPEGTVSRLSAAHFILHYLVDATRAQIAVDGQDFLGVTLLAEGRGELCFPKAEEELERVDRQLSATTLGAQTLDRARQWQLTEVRLEKQCGLAVPPQAELRLFLVSSRARGRGVGGALWRDTLEHLDHAGIERFYLHTDSSCDVGFYDHQGMERLAELKGRDHAAFAGRDPSDDPQFFEGIDDIFIYGGRVSDQLGKDGDHGGR</sequence>
<accession>A0A318MZ96</accession>
<dbReference type="AlphaFoldDB" id="A0A318MZ96"/>
<keyword evidence="3" id="KW-0808">Transferase</keyword>
<name>A0A318MZ96_9BIFI</name>
<feature type="domain" description="N-acetyltransferase" evidence="2">
    <location>
        <begin position="42"/>
        <end position="240"/>
    </location>
</feature>
<dbReference type="InterPro" id="IPR000182">
    <property type="entry name" value="GNAT_dom"/>
</dbReference>
<dbReference type="Proteomes" id="UP000248128">
    <property type="component" value="Unassembled WGS sequence"/>
</dbReference>
<gene>
    <name evidence="3" type="ORF">DKK74_01780</name>
</gene>
<dbReference type="Pfam" id="PF00583">
    <property type="entry name" value="Acetyltransf_1"/>
    <property type="match status" value="1"/>
</dbReference>
<dbReference type="Gene3D" id="3.40.630.30">
    <property type="match status" value="1"/>
</dbReference>